<dbReference type="AlphaFoldDB" id="A0A438C5E6"/>
<evidence type="ECO:0000256" key="1">
    <source>
        <dbReference type="SAM" id="MobiDB-lite"/>
    </source>
</evidence>
<dbReference type="PANTHER" id="PTHR34072:SF57">
    <property type="entry name" value="RNA-DIRECTED DNA POLYMERASE"/>
    <property type="match status" value="1"/>
</dbReference>
<proteinExistence type="predicted"/>
<sequence>MHVETYPALFTPRDKEPSLSSSEEKSLEEVETPSFPIRRQAPDVKYPEKVECQPDRIPDVGYPEKMERRKGDRLLVHGVGTPPPDDTERASLSGSTPSGFPKRIRGALPYSDSLKEKHATLAIITPRTIAYPIRICCHDHCPILLAFRICLWQRTSKLRFFMFLSFPLLCHGFQRTLLNLGLLCTFEECLVNLEAVLNRCIEKDLVLNWEKCHFMVQQGIALGHIISKKGIEVDKAKVELIIKLPSPTTVKEVRQFLGHVGFYRKFIKDLSKLLKPLCELLVRAPNWQLPFEVMCDASDFAIGAVRGQREDETLM</sequence>
<accession>A0A438C5E6</accession>
<feature type="compositionally biased region" description="Basic and acidic residues" evidence="1">
    <location>
        <begin position="40"/>
        <end position="75"/>
    </location>
</feature>
<feature type="compositionally biased region" description="Basic and acidic residues" evidence="1">
    <location>
        <begin position="12"/>
        <end position="28"/>
    </location>
</feature>
<evidence type="ECO:0000313" key="3">
    <source>
        <dbReference type="Proteomes" id="UP000288805"/>
    </source>
</evidence>
<dbReference type="PANTHER" id="PTHR34072">
    <property type="entry name" value="ENZYMATIC POLYPROTEIN-RELATED"/>
    <property type="match status" value="1"/>
</dbReference>
<reference evidence="2 3" key="1">
    <citation type="journal article" date="2018" name="PLoS Genet.">
        <title>Population sequencing reveals clonal diversity and ancestral inbreeding in the grapevine cultivar Chardonnay.</title>
        <authorList>
            <person name="Roach M.J."/>
            <person name="Johnson D.L."/>
            <person name="Bohlmann J."/>
            <person name="van Vuuren H.J."/>
            <person name="Jones S.J."/>
            <person name="Pretorius I.S."/>
            <person name="Schmidt S.A."/>
            <person name="Borneman A.R."/>
        </authorList>
    </citation>
    <scope>NUCLEOTIDE SEQUENCE [LARGE SCALE GENOMIC DNA]</scope>
    <source>
        <strain evidence="3">cv. Chardonnay</strain>
        <tissue evidence="2">Leaf</tissue>
    </source>
</reference>
<gene>
    <name evidence="2" type="primary">pol_735</name>
    <name evidence="2" type="ORF">CK203_108488</name>
</gene>
<dbReference type="InterPro" id="IPR043502">
    <property type="entry name" value="DNA/RNA_pol_sf"/>
</dbReference>
<feature type="region of interest" description="Disordered" evidence="1">
    <location>
        <begin position="1"/>
        <end position="101"/>
    </location>
</feature>
<comment type="caution">
    <text evidence="2">The sequence shown here is derived from an EMBL/GenBank/DDBJ whole genome shotgun (WGS) entry which is preliminary data.</text>
</comment>
<evidence type="ECO:0000313" key="2">
    <source>
        <dbReference type="EMBL" id="RVW18418.1"/>
    </source>
</evidence>
<name>A0A438C5E6_VITVI</name>
<protein>
    <submittedName>
        <fullName evidence="2">Retrovirus-related Pol polyprotein from transposon opus</fullName>
    </submittedName>
</protein>
<dbReference type="Proteomes" id="UP000288805">
    <property type="component" value="Unassembled WGS sequence"/>
</dbReference>
<dbReference type="EMBL" id="QGNW01002527">
    <property type="protein sequence ID" value="RVW18418.1"/>
    <property type="molecule type" value="Genomic_DNA"/>
</dbReference>
<dbReference type="SUPFAM" id="SSF56672">
    <property type="entry name" value="DNA/RNA polymerases"/>
    <property type="match status" value="1"/>
</dbReference>
<dbReference type="Gene3D" id="3.30.70.270">
    <property type="match status" value="2"/>
</dbReference>
<dbReference type="InterPro" id="IPR043128">
    <property type="entry name" value="Rev_trsase/Diguanyl_cyclase"/>
</dbReference>
<organism evidence="2 3">
    <name type="scientific">Vitis vinifera</name>
    <name type="common">Grape</name>
    <dbReference type="NCBI Taxonomy" id="29760"/>
    <lineage>
        <taxon>Eukaryota</taxon>
        <taxon>Viridiplantae</taxon>
        <taxon>Streptophyta</taxon>
        <taxon>Embryophyta</taxon>
        <taxon>Tracheophyta</taxon>
        <taxon>Spermatophyta</taxon>
        <taxon>Magnoliopsida</taxon>
        <taxon>eudicotyledons</taxon>
        <taxon>Gunneridae</taxon>
        <taxon>Pentapetalae</taxon>
        <taxon>rosids</taxon>
        <taxon>Vitales</taxon>
        <taxon>Vitaceae</taxon>
        <taxon>Viteae</taxon>
        <taxon>Vitis</taxon>
    </lineage>
</organism>